<dbReference type="AlphaFoldDB" id="A0A369AC11"/>
<accession>A0A369AC11</accession>
<keyword evidence="2" id="KW-1185">Reference proteome</keyword>
<evidence type="ECO:0000313" key="2">
    <source>
        <dbReference type="Proteomes" id="UP000253517"/>
    </source>
</evidence>
<gene>
    <name evidence="1" type="ORF">DES35_101915</name>
</gene>
<comment type="caution">
    <text evidence="1">The sequence shown here is derived from an EMBL/GenBank/DDBJ whole genome shotgun (WGS) entry which is preliminary data.</text>
</comment>
<dbReference type="Proteomes" id="UP000253517">
    <property type="component" value="Unassembled WGS sequence"/>
</dbReference>
<protein>
    <submittedName>
        <fullName evidence="1">Uncharacterized protein</fullName>
    </submittedName>
</protein>
<name>A0A369AC11_9FLAO</name>
<reference evidence="1 2" key="1">
    <citation type="submission" date="2018-07" db="EMBL/GenBank/DDBJ databases">
        <title>Genomic Encyclopedia of Type Strains, Phase IV (KMG-IV): sequencing the most valuable type-strain genomes for metagenomic binning, comparative biology and taxonomic classification.</title>
        <authorList>
            <person name="Goeker M."/>
        </authorList>
    </citation>
    <scope>NUCLEOTIDE SEQUENCE [LARGE SCALE GENOMIC DNA]</scope>
    <source>
        <strain evidence="1 2">DSM 21410</strain>
    </source>
</reference>
<proteinExistence type="predicted"/>
<dbReference type="EMBL" id="QPJS01000001">
    <property type="protein sequence ID" value="RCX05627.1"/>
    <property type="molecule type" value="Genomic_DNA"/>
</dbReference>
<organism evidence="1 2">
    <name type="scientific">Schleiferia thermophila</name>
    <dbReference type="NCBI Taxonomy" id="884107"/>
    <lineage>
        <taxon>Bacteria</taxon>
        <taxon>Pseudomonadati</taxon>
        <taxon>Bacteroidota</taxon>
        <taxon>Flavobacteriia</taxon>
        <taxon>Flavobacteriales</taxon>
        <taxon>Schleiferiaceae</taxon>
        <taxon>Schleiferia</taxon>
    </lineage>
</organism>
<evidence type="ECO:0000313" key="1">
    <source>
        <dbReference type="EMBL" id="RCX05627.1"/>
    </source>
</evidence>
<sequence length="50" mass="6024">MHYMSKVVVHVCCALIFRHYKSFEIYQIFFGWKFLICVFTSKLSLETNQS</sequence>